<dbReference type="CDD" id="cd00739">
    <property type="entry name" value="DHPS"/>
    <property type="match status" value="1"/>
</dbReference>
<keyword evidence="5 10" id="KW-0808">Transferase</keyword>
<keyword evidence="6" id="KW-0479">Metal-binding</keyword>
<dbReference type="InterPro" id="IPR000489">
    <property type="entry name" value="Pterin-binding_dom"/>
</dbReference>
<dbReference type="GO" id="GO:0005829">
    <property type="term" value="C:cytosol"/>
    <property type="evidence" value="ECO:0007669"/>
    <property type="project" value="TreeGrafter"/>
</dbReference>
<dbReference type="NCBIfam" id="TIGR01496">
    <property type="entry name" value="DHPS"/>
    <property type="match status" value="1"/>
</dbReference>
<dbReference type="InterPro" id="IPR006390">
    <property type="entry name" value="DHP_synth_dom"/>
</dbReference>
<comment type="catalytic activity">
    <reaction evidence="1">
        <text>(7,8-dihydropterin-6-yl)methyl diphosphate + 4-aminobenzoate = 7,8-dihydropteroate + diphosphate</text>
        <dbReference type="Rhea" id="RHEA:19949"/>
        <dbReference type="ChEBI" id="CHEBI:17836"/>
        <dbReference type="ChEBI" id="CHEBI:17839"/>
        <dbReference type="ChEBI" id="CHEBI:33019"/>
        <dbReference type="ChEBI" id="CHEBI:72950"/>
        <dbReference type="EC" id="2.5.1.15"/>
    </reaction>
</comment>
<evidence type="ECO:0000256" key="1">
    <source>
        <dbReference type="ARBA" id="ARBA00000012"/>
    </source>
</evidence>
<dbReference type="PROSITE" id="PS00793">
    <property type="entry name" value="DHPS_2"/>
    <property type="match status" value="1"/>
</dbReference>
<evidence type="ECO:0000313" key="10">
    <source>
        <dbReference type="EMBL" id="NBN88093.1"/>
    </source>
</evidence>
<reference evidence="10" key="1">
    <citation type="submission" date="2018-10" db="EMBL/GenBank/DDBJ databases">
        <title>Iterative Subtractive Binning of Freshwater Chronoseries Metagenomes Recovers Nearly Complete Genomes from over Four Hundred Novel Species.</title>
        <authorList>
            <person name="Rodriguez-R L.M."/>
            <person name="Tsementzi D."/>
            <person name="Luo C."/>
            <person name="Konstantinidis K.T."/>
        </authorList>
    </citation>
    <scope>NUCLEOTIDE SEQUENCE</scope>
    <source>
        <strain evidence="10">WB7_6_001</strain>
    </source>
</reference>
<dbReference type="PANTHER" id="PTHR20941:SF1">
    <property type="entry name" value="FOLIC ACID SYNTHESIS PROTEIN FOL1"/>
    <property type="match status" value="1"/>
</dbReference>
<keyword evidence="8" id="KW-0289">Folate biosynthesis</keyword>
<dbReference type="AlphaFoldDB" id="A0A964UYH8"/>
<dbReference type="InterPro" id="IPR011005">
    <property type="entry name" value="Dihydropteroate_synth-like_sf"/>
</dbReference>
<sequence length="354" mass="39846">MKSIYIRPTNIVFGQKANYFIQEGTAKSLCGLEDIGFLSAEILKRQSDRNIVEEYNVIDLDKLDFRGEIESDLIKITSKRNNILNLNFQNPILMGVLNVTPDSFSDGGKYNTTFRALDHVKSMIDFGAHIIDVGGESTRPGAKSVSEQDEITRISETIQLIKKKHPNQLVSLDTRKSKVMQHGLSIGVDLLNDVSALDFDQQSYQVVKDSGKPIILNHSQGIPENMQNNPTYDNVLLDIFDYFENKIKFLKNNGIKDEQIIIDPGIGFGKTLEHNLEIISKISLFHSLGYPIMVGPSRKSFIGKIMGEKDNPQRLGGTIASVLYSYLQGIQLFRVHDIQETSEALKVYSEFLKK</sequence>
<organism evidence="10 11">
    <name type="scientific">Candidatus Fonsibacter lacus</name>
    <dbReference type="NCBI Taxonomy" id="2576439"/>
    <lineage>
        <taxon>Bacteria</taxon>
        <taxon>Pseudomonadati</taxon>
        <taxon>Pseudomonadota</taxon>
        <taxon>Alphaproteobacteria</taxon>
        <taxon>Candidatus Pelagibacterales</taxon>
        <taxon>Candidatus Pelagibacterales incertae sedis</taxon>
        <taxon>Candidatus Fonsibacter</taxon>
    </lineage>
</organism>
<dbReference type="GO" id="GO:0046872">
    <property type="term" value="F:metal ion binding"/>
    <property type="evidence" value="ECO:0007669"/>
    <property type="project" value="UniProtKB-KW"/>
</dbReference>
<evidence type="ECO:0000256" key="8">
    <source>
        <dbReference type="ARBA" id="ARBA00022909"/>
    </source>
</evidence>
<evidence type="ECO:0000256" key="4">
    <source>
        <dbReference type="ARBA" id="ARBA00012458"/>
    </source>
</evidence>
<proteinExistence type="predicted"/>
<dbReference type="GO" id="GO:0046656">
    <property type="term" value="P:folic acid biosynthetic process"/>
    <property type="evidence" value="ECO:0007669"/>
    <property type="project" value="UniProtKB-KW"/>
</dbReference>
<evidence type="ECO:0000256" key="6">
    <source>
        <dbReference type="ARBA" id="ARBA00022723"/>
    </source>
</evidence>
<name>A0A964UYH8_9PROT</name>
<evidence type="ECO:0000256" key="3">
    <source>
        <dbReference type="ARBA" id="ARBA00004763"/>
    </source>
</evidence>
<dbReference type="EC" id="2.5.1.15" evidence="4"/>
<dbReference type="Gene3D" id="3.20.20.20">
    <property type="entry name" value="Dihydropteroate synthase-like"/>
    <property type="match status" value="1"/>
</dbReference>
<dbReference type="EMBL" id="RGET01000047">
    <property type="protein sequence ID" value="NBN88093.1"/>
    <property type="molecule type" value="Genomic_DNA"/>
</dbReference>
<keyword evidence="7" id="KW-0460">Magnesium</keyword>
<dbReference type="InterPro" id="IPR045031">
    <property type="entry name" value="DHP_synth-like"/>
</dbReference>
<evidence type="ECO:0000259" key="9">
    <source>
        <dbReference type="PROSITE" id="PS50972"/>
    </source>
</evidence>
<comment type="cofactor">
    <cofactor evidence="2">
        <name>Mg(2+)</name>
        <dbReference type="ChEBI" id="CHEBI:18420"/>
    </cofactor>
</comment>
<feature type="domain" description="Pterin-binding" evidence="9">
    <location>
        <begin position="91"/>
        <end position="346"/>
    </location>
</feature>
<protein>
    <recommendedName>
        <fullName evidence="4">dihydropteroate synthase</fullName>
        <ecNumber evidence="4">2.5.1.15</ecNumber>
    </recommendedName>
</protein>
<dbReference type="Pfam" id="PF00809">
    <property type="entry name" value="Pterin_bind"/>
    <property type="match status" value="1"/>
</dbReference>
<evidence type="ECO:0000313" key="11">
    <source>
        <dbReference type="Proteomes" id="UP000713222"/>
    </source>
</evidence>
<accession>A0A964UYH8</accession>
<evidence type="ECO:0000256" key="5">
    <source>
        <dbReference type="ARBA" id="ARBA00022679"/>
    </source>
</evidence>
<dbReference type="GO" id="GO:0004156">
    <property type="term" value="F:dihydropteroate synthase activity"/>
    <property type="evidence" value="ECO:0007669"/>
    <property type="project" value="UniProtKB-EC"/>
</dbReference>
<evidence type="ECO:0000256" key="2">
    <source>
        <dbReference type="ARBA" id="ARBA00001946"/>
    </source>
</evidence>
<dbReference type="PROSITE" id="PS00792">
    <property type="entry name" value="DHPS_1"/>
    <property type="match status" value="1"/>
</dbReference>
<dbReference type="GO" id="GO:0046654">
    <property type="term" value="P:tetrahydrofolate biosynthetic process"/>
    <property type="evidence" value="ECO:0007669"/>
    <property type="project" value="TreeGrafter"/>
</dbReference>
<dbReference type="SUPFAM" id="SSF51717">
    <property type="entry name" value="Dihydropteroate synthetase-like"/>
    <property type="match status" value="1"/>
</dbReference>
<dbReference type="PROSITE" id="PS50972">
    <property type="entry name" value="PTERIN_BINDING"/>
    <property type="match status" value="1"/>
</dbReference>
<comment type="pathway">
    <text evidence="3">Cofactor biosynthesis; tetrahydrofolate biosynthesis; 7,8-dihydrofolate from 2-amino-4-hydroxy-6-hydroxymethyl-7,8-dihydropteridine diphosphate and 4-aminobenzoate: step 1/2.</text>
</comment>
<dbReference type="Proteomes" id="UP000713222">
    <property type="component" value="Unassembled WGS sequence"/>
</dbReference>
<gene>
    <name evidence="10" type="primary">folP</name>
    <name evidence="10" type="ORF">EBV32_03265</name>
</gene>
<evidence type="ECO:0000256" key="7">
    <source>
        <dbReference type="ARBA" id="ARBA00022842"/>
    </source>
</evidence>
<comment type="caution">
    <text evidence="10">The sequence shown here is derived from an EMBL/GenBank/DDBJ whole genome shotgun (WGS) entry which is preliminary data.</text>
</comment>
<dbReference type="PANTHER" id="PTHR20941">
    <property type="entry name" value="FOLATE SYNTHESIS PROTEINS"/>
    <property type="match status" value="1"/>
</dbReference>